<dbReference type="EMBL" id="JAUQSZ010000006">
    <property type="protein sequence ID" value="MDO7842831.1"/>
    <property type="molecule type" value="Genomic_DNA"/>
</dbReference>
<evidence type="ECO:0000313" key="4">
    <source>
        <dbReference type="Proteomes" id="UP001176468"/>
    </source>
</evidence>
<comment type="subcellular location">
    <subcellularLocation>
        <location evidence="2">Cell membrane</location>
        <topology evidence="2">Lipid-anchor</topology>
    </subcellularLocation>
</comment>
<reference evidence="3" key="1">
    <citation type="submission" date="2023-07" db="EMBL/GenBank/DDBJ databases">
        <authorList>
            <person name="Kim M.K."/>
        </authorList>
    </citation>
    <scope>NUCLEOTIDE SEQUENCE</scope>
    <source>
        <strain evidence="3">CA1-15</strain>
    </source>
</reference>
<dbReference type="Gene3D" id="2.20.200.10">
    <property type="entry name" value="Outer membrane efflux proteins (OEP)"/>
    <property type="match status" value="1"/>
</dbReference>
<evidence type="ECO:0000256" key="1">
    <source>
        <dbReference type="ARBA" id="ARBA00007613"/>
    </source>
</evidence>
<keyword evidence="2" id="KW-1134">Transmembrane beta strand</keyword>
<keyword evidence="2" id="KW-0812">Transmembrane</keyword>
<feature type="chain" id="PRO_5044950493" evidence="2">
    <location>
        <begin position="27"/>
        <end position="491"/>
    </location>
</feature>
<dbReference type="PANTHER" id="PTHR30203">
    <property type="entry name" value="OUTER MEMBRANE CATION EFFLUX PROTEIN"/>
    <property type="match status" value="1"/>
</dbReference>
<keyword evidence="2" id="KW-0472">Membrane</keyword>
<keyword evidence="4" id="KW-1185">Reference proteome</keyword>
<comment type="similarity">
    <text evidence="1 2">Belongs to the outer membrane factor (OMF) (TC 1.B.17) family.</text>
</comment>
<dbReference type="InterPro" id="IPR003423">
    <property type="entry name" value="OMP_efflux"/>
</dbReference>
<keyword evidence="2" id="KW-0732">Signal</keyword>
<gene>
    <name evidence="3" type="ORF">Q5H94_10870</name>
</gene>
<keyword evidence="2" id="KW-0449">Lipoprotein</keyword>
<proteinExistence type="inferred from homology"/>
<sequence>MSNSIKLSVLIAAIALAGCTVGPNFARPEAPASNGYAATGDAVRPIAGGPHATLGEGAGPRWWQAFGSAQLDALVDKAIANNNSLAASNATLERAREQIRAVAGKRLPQIDANARIEREQVNLQAFGFDSSAFPGISTKNPVFNLYSVGGGVSYDLDLFGRNRRKLEQAVAIAEAQQRQTEAAHLTIAGRVVEQVLIIATYRARIAVAEALLAEDQKLVDLTDKRRIAGEGTLTEVTNVQAQLAADRDDIPQLRQPIDEARHMLATLTGVAPDALGPTDFDIATFTLPADVPVAIPATLVRKRPDILQAEADLHASTAAIGVATAELYPNISIGATLTYAAGTPGGLFSNDLKGFDIFGGLTAPIFHGGTLKAQQRMAVDDAKAKAATYRQTILEAFQQVADLLSALQTDQRALVNHQDSVAIAGRSRNLSRRSFQVGNSGILTVLDSERLYQRAQLGLVDARAKQFLNVARLYVATAGGWTGPAVIAATP</sequence>
<organism evidence="3 4">
    <name type="scientific">Sphingomonas immobilis</name>
    <dbReference type="NCBI Taxonomy" id="3063997"/>
    <lineage>
        <taxon>Bacteria</taxon>
        <taxon>Pseudomonadati</taxon>
        <taxon>Pseudomonadota</taxon>
        <taxon>Alphaproteobacteria</taxon>
        <taxon>Sphingomonadales</taxon>
        <taxon>Sphingomonadaceae</taxon>
        <taxon>Sphingomonas</taxon>
    </lineage>
</organism>
<name>A0ABT8ZZ26_9SPHN</name>
<evidence type="ECO:0000313" key="3">
    <source>
        <dbReference type="EMBL" id="MDO7842831.1"/>
    </source>
</evidence>
<protein>
    <submittedName>
        <fullName evidence="3">Efflux transporter outer membrane subunit</fullName>
    </submittedName>
</protein>
<keyword evidence="2" id="KW-0564">Palmitate</keyword>
<dbReference type="Gene3D" id="1.20.1600.10">
    <property type="entry name" value="Outer membrane efflux proteins (OEP)"/>
    <property type="match status" value="1"/>
</dbReference>
<dbReference type="NCBIfam" id="TIGR01845">
    <property type="entry name" value="outer_NodT"/>
    <property type="match status" value="1"/>
</dbReference>
<dbReference type="PROSITE" id="PS51257">
    <property type="entry name" value="PROKAR_LIPOPROTEIN"/>
    <property type="match status" value="1"/>
</dbReference>
<feature type="signal peptide" evidence="2">
    <location>
        <begin position="1"/>
        <end position="26"/>
    </location>
</feature>
<dbReference type="Pfam" id="PF02321">
    <property type="entry name" value="OEP"/>
    <property type="match status" value="2"/>
</dbReference>
<dbReference type="PANTHER" id="PTHR30203:SF33">
    <property type="entry name" value="BLR4455 PROTEIN"/>
    <property type="match status" value="1"/>
</dbReference>
<dbReference type="Proteomes" id="UP001176468">
    <property type="component" value="Unassembled WGS sequence"/>
</dbReference>
<accession>A0ABT8ZZ26</accession>
<evidence type="ECO:0000256" key="2">
    <source>
        <dbReference type="RuleBase" id="RU362097"/>
    </source>
</evidence>
<dbReference type="SUPFAM" id="SSF56954">
    <property type="entry name" value="Outer membrane efflux proteins (OEP)"/>
    <property type="match status" value="1"/>
</dbReference>
<comment type="caution">
    <text evidence="3">The sequence shown here is derived from an EMBL/GenBank/DDBJ whole genome shotgun (WGS) entry which is preliminary data.</text>
</comment>
<dbReference type="InterPro" id="IPR010131">
    <property type="entry name" value="MdtP/NodT-like"/>
</dbReference>
<dbReference type="RefSeq" id="WP_304561279.1">
    <property type="nucleotide sequence ID" value="NZ_JAUQSZ010000006.1"/>
</dbReference>